<sequence length="442" mass="50452">MAKLIPQLLQAALIYAVANLAHAKLSITPIESALPLSADVQQSLEQHPLLMRSAAELDYALALQQKFNIGDNPWTFNTGLQMRRADASNEQSSSSHSYEPSIGIEKQLRLPSKLNLDRELGQSVLNLAELAYLDQWHEASKLMLMQWFDYLTALSHVQRSQEQLQLIQQQMDILTQRVRIGDVARLELMLLSNQQQQVQAQLLQNQSQVQHYQLILKRYFSGQLPSHFSTDQIQLLDSRYSQQDWVDSVLNDNHELKLAQRQAQHMHSLLQRQQLDKRPDPTVGLGYSQEQKGAEHLISLSLSIPLSTQQVKVATKMAQAEAKKADIAAEQIKRRLIDETILSYQQLQQTQQRIQHAQTLSSQLQNQHALMNKAYKLGEINLNELLLHSQQLIESKSNLDQAKIDYAKNMAILLLNSHLIWTPTHLHDKGREYEQAQTQGQG</sequence>
<keyword evidence="2" id="KW-1134">Transmembrane beta strand</keyword>
<dbReference type="GO" id="GO:0015288">
    <property type="term" value="F:porin activity"/>
    <property type="evidence" value="ECO:0007669"/>
    <property type="project" value="TreeGrafter"/>
</dbReference>
<comment type="subcellular location">
    <subcellularLocation>
        <location evidence="1">Cell outer membrane</location>
    </subcellularLocation>
</comment>
<comment type="caution">
    <text evidence="7">The sequence shown here is derived from an EMBL/GenBank/DDBJ whole genome shotgun (WGS) entry which is preliminary data.</text>
</comment>
<name>A0A4R1XEU0_ACICA</name>
<reference evidence="7 8" key="1">
    <citation type="submission" date="2019-03" db="EMBL/GenBank/DDBJ databases">
        <title>Genomic analyses of the natural microbiome of Caenorhabditis elegans.</title>
        <authorList>
            <person name="Samuel B."/>
        </authorList>
    </citation>
    <scope>NUCLEOTIDE SEQUENCE [LARGE SCALE GENOMIC DNA]</scope>
    <source>
        <strain evidence="7 8">JUb89</strain>
    </source>
</reference>
<keyword evidence="3" id="KW-0812">Transmembrane</keyword>
<dbReference type="PANTHER" id="PTHR30026:SF20">
    <property type="entry name" value="OUTER MEMBRANE PROTEIN TOLC"/>
    <property type="match status" value="1"/>
</dbReference>
<evidence type="ECO:0000256" key="3">
    <source>
        <dbReference type="ARBA" id="ARBA00022692"/>
    </source>
</evidence>
<keyword evidence="8" id="KW-1185">Reference proteome</keyword>
<dbReference type="Gene3D" id="1.20.1600.10">
    <property type="entry name" value="Outer membrane efflux proteins (OEP)"/>
    <property type="match status" value="1"/>
</dbReference>
<dbReference type="PANTHER" id="PTHR30026">
    <property type="entry name" value="OUTER MEMBRANE PROTEIN TOLC"/>
    <property type="match status" value="1"/>
</dbReference>
<evidence type="ECO:0000256" key="1">
    <source>
        <dbReference type="ARBA" id="ARBA00004442"/>
    </source>
</evidence>
<evidence type="ECO:0000256" key="6">
    <source>
        <dbReference type="SAM" id="SignalP"/>
    </source>
</evidence>
<keyword evidence="4" id="KW-0472">Membrane</keyword>
<accession>A0A4R1XEU0</accession>
<dbReference type="InterPro" id="IPR051906">
    <property type="entry name" value="TolC-like"/>
</dbReference>
<keyword evidence="6" id="KW-0732">Signal</keyword>
<keyword evidence="5" id="KW-0998">Cell outer membrane</keyword>
<dbReference type="OrthoDB" id="7616984at2"/>
<proteinExistence type="predicted"/>
<organism evidence="7 8">
    <name type="scientific">Acinetobacter calcoaceticus</name>
    <dbReference type="NCBI Taxonomy" id="471"/>
    <lineage>
        <taxon>Bacteria</taxon>
        <taxon>Pseudomonadati</taxon>
        <taxon>Pseudomonadota</taxon>
        <taxon>Gammaproteobacteria</taxon>
        <taxon>Moraxellales</taxon>
        <taxon>Moraxellaceae</taxon>
        <taxon>Acinetobacter</taxon>
        <taxon>Acinetobacter calcoaceticus/baumannii complex</taxon>
    </lineage>
</organism>
<dbReference type="GO" id="GO:0015562">
    <property type="term" value="F:efflux transmembrane transporter activity"/>
    <property type="evidence" value="ECO:0007669"/>
    <property type="project" value="InterPro"/>
</dbReference>
<evidence type="ECO:0000313" key="8">
    <source>
        <dbReference type="Proteomes" id="UP000294963"/>
    </source>
</evidence>
<dbReference type="AlphaFoldDB" id="A0A4R1XEU0"/>
<feature type="chain" id="PRO_5020183072" evidence="6">
    <location>
        <begin position="24"/>
        <end position="442"/>
    </location>
</feature>
<feature type="signal peptide" evidence="6">
    <location>
        <begin position="1"/>
        <end position="23"/>
    </location>
</feature>
<evidence type="ECO:0000256" key="2">
    <source>
        <dbReference type="ARBA" id="ARBA00022452"/>
    </source>
</evidence>
<evidence type="ECO:0000256" key="5">
    <source>
        <dbReference type="ARBA" id="ARBA00023237"/>
    </source>
</evidence>
<dbReference type="SUPFAM" id="SSF56954">
    <property type="entry name" value="Outer membrane efflux proteins (OEP)"/>
    <property type="match status" value="1"/>
</dbReference>
<evidence type="ECO:0000256" key="4">
    <source>
        <dbReference type="ARBA" id="ARBA00023136"/>
    </source>
</evidence>
<dbReference type="GO" id="GO:0009279">
    <property type="term" value="C:cell outer membrane"/>
    <property type="evidence" value="ECO:0007669"/>
    <property type="project" value="UniProtKB-SubCell"/>
</dbReference>
<evidence type="ECO:0000313" key="7">
    <source>
        <dbReference type="EMBL" id="TCM61152.1"/>
    </source>
</evidence>
<dbReference type="Proteomes" id="UP000294963">
    <property type="component" value="Unassembled WGS sequence"/>
</dbReference>
<gene>
    <name evidence="7" type="ORF">EC844_1295</name>
</gene>
<protein>
    <submittedName>
        <fullName evidence="7">Outer membrane protein TolC</fullName>
    </submittedName>
</protein>
<dbReference type="GO" id="GO:1990281">
    <property type="term" value="C:efflux pump complex"/>
    <property type="evidence" value="ECO:0007669"/>
    <property type="project" value="TreeGrafter"/>
</dbReference>
<dbReference type="EMBL" id="SLVJ01000029">
    <property type="protein sequence ID" value="TCM61152.1"/>
    <property type="molecule type" value="Genomic_DNA"/>
</dbReference>